<evidence type="ECO:0000256" key="2">
    <source>
        <dbReference type="ARBA" id="ARBA00022603"/>
    </source>
</evidence>
<name>A0ABW5WTA2_9STAP</name>
<dbReference type="CDD" id="cd18095">
    <property type="entry name" value="SpoU-like_rRNA-MTase"/>
    <property type="match status" value="1"/>
</dbReference>
<keyword evidence="3" id="KW-0808">Transferase</keyword>
<protein>
    <submittedName>
        <fullName evidence="5">TrmH family RNA methyltransferase</fullName>
    </submittedName>
</protein>
<dbReference type="InterPro" id="IPR053888">
    <property type="entry name" value="MRM3-like_sub_bind"/>
</dbReference>
<dbReference type="Pfam" id="PF22435">
    <property type="entry name" value="MRM3-like_sub_bind"/>
    <property type="match status" value="1"/>
</dbReference>
<keyword evidence="6" id="KW-1185">Reference proteome</keyword>
<feature type="domain" description="RNA 2-O ribose methyltransferase substrate binding" evidence="4">
    <location>
        <begin position="34"/>
        <end position="101"/>
    </location>
</feature>
<dbReference type="GO" id="GO:0008168">
    <property type="term" value="F:methyltransferase activity"/>
    <property type="evidence" value="ECO:0007669"/>
    <property type="project" value="UniProtKB-KW"/>
</dbReference>
<reference evidence="6" key="1">
    <citation type="journal article" date="2019" name="Int. J. Syst. Evol. Microbiol.">
        <title>The Global Catalogue of Microorganisms (GCM) 10K type strain sequencing project: providing services to taxonomists for standard genome sequencing and annotation.</title>
        <authorList>
            <consortium name="The Broad Institute Genomics Platform"/>
            <consortium name="The Broad Institute Genome Sequencing Center for Infectious Disease"/>
            <person name="Wu L."/>
            <person name="Ma J."/>
        </authorList>
    </citation>
    <scope>NUCLEOTIDE SEQUENCE [LARGE SCALE GENOMIC DNA]</scope>
    <source>
        <strain evidence="6">KCTC 33575</strain>
    </source>
</reference>
<dbReference type="PANTHER" id="PTHR43191:SF2">
    <property type="entry name" value="RRNA METHYLTRANSFERASE 3, MITOCHONDRIAL"/>
    <property type="match status" value="1"/>
</dbReference>
<dbReference type="RefSeq" id="WP_377770894.1">
    <property type="nucleotide sequence ID" value="NZ_JBHUOQ010000001.1"/>
</dbReference>
<organism evidence="5 6">
    <name type="scientific">Corticicoccus populi</name>
    <dbReference type="NCBI Taxonomy" id="1812821"/>
    <lineage>
        <taxon>Bacteria</taxon>
        <taxon>Bacillati</taxon>
        <taxon>Bacillota</taxon>
        <taxon>Bacilli</taxon>
        <taxon>Bacillales</taxon>
        <taxon>Staphylococcaceae</taxon>
        <taxon>Corticicoccus</taxon>
    </lineage>
</organism>
<dbReference type="InterPro" id="IPR029064">
    <property type="entry name" value="Ribosomal_eL30-like_sf"/>
</dbReference>
<proteinExistence type="inferred from homology"/>
<dbReference type="InterPro" id="IPR001537">
    <property type="entry name" value="SpoU_MeTrfase"/>
</dbReference>
<dbReference type="SMART" id="SM00967">
    <property type="entry name" value="SpoU_sub_bind"/>
    <property type="match status" value="1"/>
</dbReference>
<evidence type="ECO:0000313" key="5">
    <source>
        <dbReference type="EMBL" id="MFD2829150.1"/>
    </source>
</evidence>
<dbReference type="GO" id="GO:0032259">
    <property type="term" value="P:methylation"/>
    <property type="evidence" value="ECO:0007669"/>
    <property type="project" value="UniProtKB-KW"/>
</dbReference>
<dbReference type="InterPro" id="IPR029026">
    <property type="entry name" value="tRNA_m1G_MTases_N"/>
</dbReference>
<evidence type="ECO:0000256" key="1">
    <source>
        <dbReference type="ARBA" id="ARBA00007228"/>
    </source>
</evidence>
<dbReference type="Pfam" id="PF00588">
    <property type="entry name" value="SpoU_methylase"/>
    <property type="match status" value="1"/>
</dbReference>
<dbReference type="Gene3D" id="3.30.1330.30">
    <property type="match status" value="1"/>
</dbReference>
<dbReference type="Proteomes" id="UP001597519">
    <property type="component" value="Unassembled WGS sequence"/>
</dbReference>
<dbReference type="InterPro" id="IPR013123">
    <property type="entry name" value="SpoU_subst-bd"/>
</dbReference>
<sequence length="246" mass="26840">MVNKEIISSKDNRKVKELRKLHQRKYRKKTGQFLIEGEHLIEEAVRFKQEIHLIVLTESAVPSFDVETFECMYVSDSVMKVLSSLETPPGMLAVVSYIPANDNGNRVLALDGIQDPGNLGTLIRTADAFGFSRLILSEDTTDPFSDKVLRSAQGSTFHLNIQSGSIVDAVNAFDGLTIGTSLEGSVFLEESTPESHVMVVLGNEGQGVSSAVLNAVDQKVKIQMTGFSESLNVAVAGSIIMHHFKA</sequence>
<dbReference type="SUPFAM" id="SSF55315">
    <property type="entry name" value="L30e-like"/>
    <property type="match status" value="1"/>
</dbReference>
<keyword evidence="2 5" id="KW-0489">Methyltransferase</keyword>
<dbReference type="EMBL" id="JBHUOQ010000001">
    <property type="protein sequence ID" value="MFD2829150.1"/>
    <property type="molecule type" value="Genomic_DNA"/>
</dbReference>
<comment type="similarity">
    <text evidence="1">Belongs to the class IV-like SAM-binding methyltransferase superfamily. RNA methyltransferase TrmH family.</text>
</comment>
<dbReference type="PANTHER" id="PTHR43191">
    <property type="entry name" value="RRNA METHYLTRANSFERASE 3"/>
    <property type="match status" value="1"/>
</dbReference>
<dbReference type="InterPro" id="IPR029028">
    <property type="entry name" value="Alpha/beta_knot_MTases"/>
</dbReference>
<dbReference type="InterPro" id="IPR051259">
    <property type="entry name" value="rRNA_Methyltransferase"/>
</dbReference>
<dbReference type="Gene3D" id="3.40.1280.10">
    <property type="match status" value="1"/>
</dbReference>
<evidence type="ECO:0000313" key="6">
    <source>
        <dbReference type="Proteomes" id="UP001597519"/>
    </source>
</evidence>
<evidence type="ECO:0000259" key="4">
    <source>
        <dbReference type="SMART" id="SM00967"/>
    </source>
</evidence>
<accession>A0ABW5WTA2</accession>
<gene>
    <name evidence="5" type="ORF">ACFSX4_01640</name>
</gene>
<dbReference type="SUPFAM" id="SSF75217">
    <property type="entry name" value="alpha/beta knot"/>
    <property type="match status" value="1"/>
</dbReference>
<comment type="caution">
    <text evidence="5">The sequence shown here is derived from an EMBL/GenBank/DDBJ whole genome shotgun (WGS) entry which is preliminary data.</text>
</comment>
<evidence type="ECO:0000256" key="3">
    <source>
        <dbReference type="ARBA" id="ARBA00022679"/>
    </source>
</evidence>